<feature type="domain" description="Condensation" evidence="1">
    <location>
        <begin position="1"/>
        <end position="87"/>
    </location>
</feature>
<dbReference type="Proteomes" id="UP000305874">
    <property type="component" value="Unassembled WGS sequence"/>
</dbReference>
<dbReference type="InterPro" id="IPR023213">
    <property type="entry name" value="CAT-like_dom_sf"/>
</dbReference>
<dbReference type="Pfam" id="PF00668">
    <property type="entry name" value="Condensation"/>
    <property type="match status" value="1"/>
</dbReference>
<dbReference type="GO" id="GO:0003824">
    <property type="term" value="F:catalytic activity"/>
    <property type="evidence" value="ECO:0007669"/>
    <property type="project" value="InterPro"/>
</dbReference>
<dbReference type="RefSeq" id="WP_138549087.1">
    <property type="nucleotide sequence ID" value="NZ_PNCG01000028.1"/>
</dbReference>
<organism evidence="2 3">
    <name type="scientific">Pseudoalteromonas ruthenica</name>
    <dbReference type="NCBI Taxonomy" id="151081"/>
    <lineage>
        <taxon>Bacteria</taxon>
        <taxon>Pseudomonadati</taxon>
        <taxon>Pseudomonadota</taxon>
        <taxon>Gammaproteobacteria</taxon>
        <taxon>Alteromonadales</taxon>
        <taxon>Pseudoalteromonadaceae</taxon>
        <taxon>Pseudoalteromonas</taxon>
    </lineage>
</organism>
<dbReference type="EMBL" id="PNCG01000028">
    <property type="protein sequence ID" value="TMP85480.1"/>
    <property type="molecule type" value="Genomic_DNA"/>
</dbReference>
<name>A0A5S3Z119_9GAMM</name>
<dbReference type="Gene3D" id="3.30.559.30">
    <property type="entry name" value="Nonribosomal peptide synthetase, condensation domain"/>
    <property type="match status" value="1"/>
</dbReference>
<gene>
    <name evidence="2" type="ORF">CWC05_18330</name>
</gene>
<feature type="non-terminal residue" evidence="2">
    <location>
        <position position="1"/>
    </location>
</feature>
<dbReference type="SUPFAM" id="SSF52777">
    <property type="entry name" value="CoA-dependent acyltransferases"/>
    <property type="match status" value="1"/>
</dbReference>
<protein>
    <recommendedName>
        <fullName evidence="1">Condensation domain-containing protein</fullName>
    </recommendedName>
</protein>
<feature type="non-terminal residue" evidence="2">
    <location>
        <position position="87"/>
    </location>
</feature>
<dbReference type="AlphaFoldDB" id="A0A5S3Z119"/>
<evidence type="ECO:0000259" key="1">
    <source>
        <dbReference type="Pfam" id="PF00668"/>
    </source>
</evidence>
<comment type="caution">
    <text evidence="2">The sequence shown here is derived from an EMBL/GenBank/DDBJ whole genome shotgun (WGS) entry which is preliminary data.</text>
</comment>
<evidence type="ECO:0000313" key="3">
    <source>
        <dbReference type="Proteomes" id="UP000305874"/>
    </source>
</evidence>
<evidence type="ECO:0000313" key="2">
    <source>
        <dbReference type="EMBL" id="TMP85480.1"/>
    </source>
</evidence>
<reference evidence="2 3" key="1">
    <citation type="submission" date="2017-12" db="EMBL/GenBank/DDBJ databases">
        <authorList>
            <person name="Paulsen S."/>
            <person name="Gram L.K."/>
        </authorList>
    </citation>
    <scope>NUCLEOTIDE SEQUENCE [LARGE SCALE GENOMIC DNA]</scope>
    <source>
        <strain evidence="2 3">S2897</strain>
    </source>
</reference>
<accession>A0A5S3Z119</accession>
<proteinExistence type="predicted"/>
<dbReference type="Gene3D" id="3.30.559.10">
    <property type="entry name" value="Chloramphenicol acetyltransferase-like domain"/>
    <property type="match status" value="1"/>
</dbReference>
<reference evidence="3" key="2">
    <citation type="submission" date="2019-06" db="EMBL/GenBank/DDBJ databases">
        <title>Co-occurence of chitin degradation, pigmentation and bioactivity in marine Pseudoalteromonas.</title>
        <authorList>
            <person name="Sonnenschein E.C."/>
            <person name="Bech P.K."/>
        </authorList>
    </citation>
    <scope>NUCLEOTIDE SEQUENCE [LARGE SCALE GENOMIC DNA]</scope>
    <source>
        <strain evidence="3">S2897</strain>
    </source>
</reference>
<sequence>DYAIWQRQLFTTDYLKADLDYWLSALDELPGVHRFPTDRPRPSVQSHCGAVITSVVKVDITHRLQQYARTANVTLFMILHSALTVVL</sequence>
<dbReference type="InterPro" id="IPR001242">
    <property type="entry name" value="Condensation_dom"/>
</dbReference>